<name>A0ABN4DEQ4_9CORY</name>
<keyword evidence="5 7" id="KW-1133">Transmembrane helix</keyword>
<evidence type="ECO:0000256" key="2">
    <source>
        <dbReference type="ARBA" id="ARBA00006162"/>
    </source>
</evidence>
<evidence type="ECO:0000256" key="4">
    <source>
        <dbReference type="ARBA" id="ARBA00022692"/>
    </source>
</evidence>
<evidence type="ECO:0000256" key="7">
    <source>
        <dbReference type="SAM" id="Phobius"/>
    </source>
</evidence>
<evidence type="ECO:0000256" key="5">
    <source>
        <dbReference type="ARBA" id="ARBA00022989"/>
    </source>
</evidence>
<keyword evidence="4 7" id="KW-0812">Transmembrane</keyword>
<dbReference type="NCBIfam" id="TIGR03920">
    <property type="entry name" value="T7SS_EccD"/>
    <property type="match status" value="1"/>
</dbReference>
<feature type="transmembrane region" description="Helical" evidence="7">
    <location>
        <begin position="384"/>
        <end position="402"/>
    </location>
</feature>
<organism evidence="9 10">
    <name type="scientific">Corynebacterium atypicum</name>
    <dbReference type="NCBI Taxonomy" id="191610"/>
    <lineage>
        <taxon>Bacteria</taxon>
        <taxon>Bacillati</taxon>
        <taxon>Actinomycetota</taxon>
        <taxon>Actinomycetes</taxon>
        <taxon>Mycobacteriales</taxon>
        <taxon>Corynebacteriaceae</taxon>
        <taxon>Corynebacterium</taxon>
    </lineage>
</organism>
<sequence length="446" mass="45270">MAVDHVVRVCLRVHVEHFFREAELAIPASSSIADVAEEVAWLVGAPPATRPWQAVTAAGVPIDPHEPLGSAGIYDGAVVVLEPHRARSTPVPRDAAEALVVTARATSTAVAAAVMQAIVVTGVAGIGVALAHVVSWWIAAAAAALVGLTVLAWRRDLSALADVIPLLGAASAGAWVTDPAALPVAPAGVTDSPPAVALACFSSAILGTLFVALVRPACLNRPVFAAVAILTVAAGLAALTLWAAGPLPALTCALGIGVASCWAAPTIASKIADLRAPRLPAAGESVFCEEPAQNHSDERARVGRDVYAAIVVAAAAVTVVELLAGAAAARAASRPEIWLGLSLCLAASFAMHAARHVDARALLAQVSICLAASLSVALTATHWWAMGVSIALACILATFGLWGPRLQEPEPTTLAWLERAETLALATAIPLAAHAAGVFTAIRGLG</sequence>
<reference evidence="9 10" key="1">
    <citation type="submission" date="2014-07" db="EMBL/GenBank/DDBJ databases">
        <title>Complete genome sequence of Corynebacterium atypicum DSM 44849: identifiction of the mycolic acid biosynthesis genes.</title>
        <authorList>
            <person name="Tippelt A."/>
            <person name="Mollmann S."/>
            <person name="Albersmeier A."/>
            <person name="Jaenicke S."/>
            <person name="Ruckert C."/>
            <person name="Tauch A."/>
        </authorList>
    </citation>
    <scope>NUCLEOTIDE SEQUENCE [LARGE SCALE GENOMIC DNA]</scope>
    <source>
        <strain evidence="9 10">R2070</strain>
    </source>
</reference>
<feature type="transmembrane region" description="Helical" evidence="7">
    <location>
        <begin position="160"/>
        <end position="176"/>
    </location>
</feature>
<dbReference type="RefSeq" id="WP_038604499.1">
    <property type="nucleotide sequence ID" value="NZ_CP008944.1"/>
</dbReference>
<feature type="domain" description="EccD-like transmembrane" evidence="8">
    <location>
        <begin position="170"/>
        <end position="445"/>
    </location>
</feature>
<feature type="transmembrane region" description="Helical" evidence="7">
    <location>
        <begin position="423"/>
        <end position="442"/>
    </location>
</feature>
<dbReference type="Proteomes" id="UP000028504">
    <property type="component" value="Chromosome"/>
</dbReference>
<proteinExistence type="inferred from homology"/>
<feature type="transmembrane region" description="Helical" evidence="7">
    <location>
        <begin position="306"/>
        <end position="331"/>
    </location>
</feature>
<evidence type="ECO:0000313" key="10">
    <source>
        <dbReference type="Proteomes" id="UP000028504"/>
    </source>
</evidence>
<evidence type="ECO:0000313" key="9">
    <source>
        <dbReference type="EMBL" id="AIG63697.1"/>
    </source>
</evidence>
<evidence type="ECO:0000256" key="6">
    <source>
        <dbReference type="ARBA" id="ARBA00023136"/>
    </source>
</evidence>
<dbReference type="Pfam" id="PF08817">
    <property type="entry name" value="YukD"/>
    <property type="match status" value="1"/>
</dbReference>
<dbReference type="Pfam" id="PF19053">
    <property type="entry name" value="EccD"/>
    <property type="match status" value="1"/>
</dbReference>
<feature type="transmembrane region" description="Helical" evidence="7">
    <location>
        <begin position="136"/>
        <end position="153"/>
    </location>
</feature>
<dbReference type="EMBL" id="CP008944">
    <property type="protein sequence ID" value="AIG63697.1"/>
    <property type="molecule type" value="Genomic_DNA"/>
</dbReference>
<protein>
    <recommendedName>
        <fullName evidence="8">EccD-like transmembrane domain-containing protein</fullName>
    </recommendedName>
</protein>
<keyword evidence="6 7" id="KW-0472">Membrane</keyword>
<evidence type="ECO:0000259" key="8">
    <source>
        <dbReference type="Pfam" id="PF19053"/>
    </source>
</evidence>
<feature type="transmembrane region" description="Helical" evidence="7">
    <location>
        <begin position="337"/>
        <end position="354"/>
    </location>
</feature>
<dbReference type="InterPro" id="IPR006707">
    <property type="entry name" value="T7SS_EccD"/>
</dbReference>
<feature type="transmembrane region" description="Helical" evidence="7">
    <location>
        <begin position="109"/>
        <end position="130"/>
    </location>
</feature>
<gene>
    <name evidence="9" type="ORF">CATYP_02250</name>
</gene>
<dbReference type="InterPro" id="IPR044049">
    <property type="entry name" value="EccD_transm"/>
</dbReference>
<keyword evidence="3" id="KW-1003">Cell membrane</keyword>
<dbReference type="InterPro" id="IPR024962">
    <property type="entry name" value="YukD-like"/>
</dbReference>
<keyword evidence="10" id="KW-1185">Reference proteome</keyword>
<comment type="subcellular location">
    <subcellularLocation>
        <location evidence="1">Cell membrane</location>
        <topology evidence="1">Multi-pass membrane protein</topology>
    </subcellularLocation>
</comment>
<evidence type="ECO:0000256" key="3">
    <source>
        <dbReference type="ARBA" id="ARBA00022475"/>
    </source>
</evidence>
<comment type="similarity">
    <text evidence="2">Belongs to the EccD/Snm4 family.</text>
</comment>
<feature type="transmembrane region" description="Helical" evidence="7">
    <location>
        <begin position="223"/>
        <end position="242"/>
    </location>
</feature>
<accession>A0ABN4DEQ4</accession>
<evidence type="ECO:0000256" key="1">
    <source>
        <dbReference type="ARBA" id="ARBA00004651"/>
    </source>
</evidence>
<feature type="transmembrane region" description="Helical" evidence="7">
    <location>
        <begin position="196"/>
        <end position="214"/>
    </location>
</feature>